<dbReference type="PANTHER" id="PTHR43320">
    <property type="entry name" value="SUGAR KINASE"/>
    <property type="match status" value="1"/>
</dbReference>
<accession>E7C2C0</accession>
<dbReference type="GO" id="GO:0016301">
    <property type="term" value="F:kinase activity"/>
    <property type="evidence" value="ECO:0007669"/>
    <property type="project" value="UniProtKB-KW"/>
</dbReference>
<organism evidence="5">
    <name type="scientific">uncultured Oceanospirillales bacterium HF0130_06B06</name>
    <dbReference type="NCBI Taxonomy" id="723619"/>
    <lineage>
        <taxon>Bacteria</taxon>
        <taxon>Pseudomonadati</taxon>
        <taxon>Pseudomonadota</taxon>
        <taxon>Gammaproteobacteria</taxon>
        <taxon>Oceanospirillales</taxon>
        <taxon>environmental samples</taxon>
    </lineage>
</organism>
<evidence type="ECO:0000259" key="4">
    <source>
        <dbReference type="Pfam" id="PF00294"/>
    </source>
</evidence>
<evidence type="ECO:0000313" key="5">
    <source>
        <dbReference type="EMBL" id="ADI21594.1"/>
    </source>
</evidence>
<dbReference type="Gene3D" id="3.40.1190.20">
    <property type="match status" value="1"/>
</dbReference>
<dbReference type="InterPro" id="IPR029056">
    <property type="entry name" value="Ribokinase-like"/>
</dbReference>
<dbReference type="SUPFAM" id="SSF53613">
    <property type="entry name" value="Ribokinase-like"/>
    <property type="match status" value="1"/>
</dbReference>
<dbReference type="InterPro" id="IPR011611">
    <property type="entry name" value="PfkB_dom"/>
</dbReference>
<reference evidence="5" key="1">
    <citation type="submission" date="2010-01" db="EMBL/GenBank/DDBJ databases">
        <title>Genome fragments of uncultured bacteria from the North Pacific subtropical Gyre.</title>
        <authorList>
            <person name="Pham V.D."/>
            <person name="Delong E.F."/>
        </authorList>
    </citation>
    <scope>NUCLEOTIDE SEQUENCE</scope>
</reference>
<dbReference type="InterPro" id="IPR052700">
    <property type="entry name" value="Carb_kinase_PfkB-like"/>
</dbReference>
<dbReference type="InterPro" id="IPR002173">
    <property type="entry name" value="Carboh/pur_kinase_PfkB_CS"/>
</dbReference>
<evidence type="ECO:0000256" key="3">
    <source>
        <dbReference type="ARBA" id="ARBA00022777"/>
    </source>
</evidence>
<keyword evidence="3 5" id="KW-0418">Kinase</keyword>
<comment type="similarity">
    <text evidence="1">Belongs to the carbohydrate kinase PfkB family.</text>
</comment>
<dbReference type="PROSITE" id="PS00584">
    <property type="entry name" value="PFKB_KINASES_2"/>
    <property type="match status" value="1"/>
</dbReference>
<dbReference type="CDD" id="cd01168">
    <property type="entry name" value="adenosine_kinase"/>
    <property type="match status" value="1"/>
</dbReference>
<evidence type="ECO:0000256" key="1">
    <source>
        <dbReference type="ARBA" id="ARBA00010688"/>
    </source>
</evidence>
<keyword evidence="2" id="KW-0808">Transferase</keyword>
<feature type="domain" description="Carbohydrate kinase PfkB" evidence="4">
    <location>
        <begin position="58"/>
        <end position="317"/>
    </location>
</feature>
<dbReference type="PANTHER" id="PTHR43320:SF3">
    <property type="entry name" value="CARBOHYDRATE KINASE PFKB DOMAIN-CONTAINING PROTEIN"/>
    <property type="match status" value="1"/>
</dbReference>
<name>E7C2C0_9GAMM</name>
<evidence type="ECO:0000256" key="2">
    <source>
        <dbReference type="ARBA" id="ARBA00022679"/>
    </source>
</evidence>
<dbReference type="EMBL" id="GU567960">
    <property type="protein sequence ID" value="ADI21594.1"/>
    <property type="molecule type" value="Genomic_DNA"/>
</dbReference>
<protein>
    <submittedName>
        <fullName evidence="5">Sugar kinases, ribokinase family</fullName>
    </submittedName>
</protein>
<dbReference type="AlphaFoldDB" id="E7C2C0"/>
<dbReference type="Pfam" id="PF00294">
    <property type="entry name" value="PfkB"/>
    <property type="match status" value="1"/>
</dbReference>
<sequence>MKKYDVYGIGNALVDTEFEVTEDFLKEQSIEKGCMTLLDRKGHQSLSKTLRQRYEVKTQSGGGSAGNSIYALTQFGGKAFYSCKVANDHVGEYFLTELGHNNIKTNSHLKNTGISGQCLIMVTPDAERTMNTYLGVSADLSINEIDFEAAKKSEYVYIEGFLVSSDSARKAIMELVNCARNSDVKIALTFSDPAVVTHFKDAIDDVLTGGVDLLFCNEEELKIWANSQNFEEACSKMSAVAKQFAVTRGANGATLFDGSEYISIAPQKVTAVNTNGAGDMFAGAFLYGITQNFDFREAGNFASLASAQVVTQFGPRLKSIKHSELKVKLLKG</sequence>
<proteinExistence type="inferred from homology"/>